<dbReference type="PANTHER" id="PTHR21110:SF0">
    <property type="entry name" value="PHOSPHOPENTOMUTASE"/>
    <property type="match status" value="1"/>
</dbReference>
<sequence>MKVILLVLDALGVGQLENGNTYRTITGEKKELRELFLSQILDYSIEKVGNEEIVETVSKKFGLHTFFAYNLIPESSVPDSFLGHLEMIGNTAEIKEVYLEDEVAKLQKVLSKYGASKYEDGFLYIDNKIVIGNNAECSPGLNINVLAMKSDICVDLLTQISKEILEMTNCVRVIMMYGNDINLRQLYTDGLEKRKNIDGSVHTFLKIPPLQIYNDLYKVQHFGNKRLKPHLLDILSDSPKINRIELIGKVAKMFHYDATSVSEVYDGIETEKIFDALQNNLRRRDKNQEFIWTNVQKIDLFGHQQSITKSRFEYQIIANKVATTIEQLGQEDVLLITADHGNDPSVNGSFHTREKVPFAILSKNTVDLPNIQFTDKNLTVISDLVSYIFKLSEKGEVYEK</sequence>
<dbReference type="SUPFAM" id="SSF53649">
    <property type="entry name" value="Alkaline phosphatase-like"/>
    <property type="match status" value="1"/>
</dbReference>
<keyword evidence="7" id="KW-1185">Reference proteome</keyword>
<protein>
    <recommendedName>
        <fullName evidence="5">Metalloenzyme domain-containing protein</fullName>
    </recommendedName>
</protein>
<evidence type="ECO:0000256" key="3">
    <source>
        <dbReference type="ARBA" id="ARBA00023211"/>
    </source>
</evidence>
<dbReference type="GO" id="GO:0008973">
    <property type="term" value="F:phosphopentomutase activity"/>
    <property type="evidence" value="ECO:0007669"/>
    <property type="project" value="InterPro"/>
</dbReference>
<name>A0A3D8TU24_9LIST</name>
<dbReference type="Gene3D" id="3.30.70.1250">
    <property type="entry name" value="Phosphopentomutase"/>
    <property type="match status" value="1"/>
</dbReference>
<keyword evidence="3" id="KW-0464">Manganese</keyword>
<evidence type="ECO:0000256" key="4">
    <source>
        <dbReference type="ARBA" id="ARBA00023235"/>
    </source>
</evidence>
<gene>
    <name evidence="6" type="ORF">UR08_10430</name>
</gene>
<evidence type="ECO:0000256" key="1">
    <source>
        <dbReference type="ARBA" id="ARBA00010373"/>
    </source>
</evidence>
<dbReference type="Pfam" id="PF01676">
    <property type="entry name" value="Metalloenzyme"/>
    <property type="match status" value="1"/>
</dbReference>
<feature type="domain" description="Metalloenzyme" evidence="5">
    <location>
        <begin position="1"/>
        <end position="365"/>
    </location>
</feature>
<accession>A0A3D8TU24</accession>
<comment type="caution">
    <text evidence="6">The sequence shown here is derived from an EMBL/GenBank/DDBJ whole genome shotgun (WGS) entry which is preliminary data.</text>
</comment>
<proteinExistence type="inferred from homology"/>
<keyword evidence="2" id="KW-0479">Metal-binding</keyword>
<reference evidence="7" key="1">
    <citation type="submission" date="2015-04" db="EMBL/GenBank/DDBJ databases">
        <authorList>
            <person name="Schardt J."/>
            <person name="Mueller-Herbst S."/>
            <person name="Scherer S."/>
            <person name="Huptas C."/>
        </authorList>
    </citation>
    <scope>NUCLEOTIDE SEQUENCE [LARGE SCALE GENOMIC DNA]</scope>
    <source>
        <strain evidence="7">Kiel-L1</strain>
    </source>
</reference>
<keyword evidence="4" id="KW-0413">Isomerase</keyword>
<dbReference type="InterPro" id="IPR010045">
    <property type="entry name" value="DeoB"/>
</dbReference>
<dbReference type="RefSeq" id="WP_115753586.1">
    <property type="nucleotide sequence ID" value="NZ_LARY01000002.1"/>
</dbReference>
<evidence type="ECO:0000259" key="5">
    <source>
        <dbReference type="Pfam" id="PF01676"/>
    </source>
</evidence>
<dbReference type="PANTHER" id="PTHR21110">
    <property type="entry name" value="PHOSPHOPENTOMUTASE"/>
    <property type="match status" value="1"/>
</dbReference>
<evidence type="ECO:0000313" key="7">
    <source>
        <dbReference type="Proteomes" id="UP000257055"/>
    </source>
</evidence>
<dbReference type="InterPro" id="IPR006124">
    <property type="entry name" value="Metalloenzyme"/>
</dbReference>
<dbReference type="AlphaFoldDB" id="A0A3D8TU24"/>
<dbReference type="Gene3D" id="3.40.720.10">
    <property type="entry name" value="Alkaline Phosphatase, subunit A"/>
    <property type="match status" value="1"/>
</dbReference>
<dbReference type="EMBL" id="LARY01000002">
    <property type="protein sequence ID" value="RDX01326.1"/>
    <property type="molecule type" value="Genomic_DNA"/>
</dbReference>
<dbReference type="GO" id="GO:0005829">
    <property type="term" value="C:cytosol"/>
    <property type="evidence" value="ECO:0007669"/>
    <property type="project" value="TreeGrafter"/>
</dbReference>
<dbReference type="InterPro" id="IPR017850">
    <property type="entry name" value="Alkaline_phosphatase_core_sf"/>
</dbReference>
<dbReference type="GO" id="GO:0009117">
    <property type="term" value="P:nucleotide metabolic process"/>
    <property type="evidence" value="ECO:0007669"/>
    <property type="project" value="InterPro"/>
</dbReference>
<organism evidence="6 7">
    <name type="scientific">Listeria kieliensis</name>
    <dbReference type="NCBI Taxonomy" id="1621700"/>
    <lineage>
        <taxon>Bacteria</taxon>
        <taxon>Bacillati</taxon>
        <taxon>Bacillota</taxon>
        <taxon>Bacilli</taxon>
        <taxon>Bacillales</taxon>
        <taxon>Listeriaceae</taxon>
        <taxon>Listeria</taxon>
    </lineage>
</organism>
<comment type="similarity">
    <text evidence="1">Belongs to the phosphopentomutase family.</text>
</comment>
<dbReference type="Proteomes" id="UP000257055">
    <property type="component" value="Unassembled WGS sequence"/>
</dbReference>
<evidence type="ECO:0000313" key="6">
    <source>
        <dbReference type="EMBL" id="RDX01326.1"/>
    </source>
</evidence>
<dbReference type="GO" id="GO:0043094">
    <property type="term" value="P:metabolic compound salvage"/>
    <property type="evidence" value="ECO:0007669"/>
    <property type="project" value="InterPro"/>
</dbReference>
<evidence type="ECO:0000256" key="2">
    <source>
        <dbReference type="ARBA" id="ARBA00022723"/>
    </source>
</evidence>
<dbReference type="GO" id="GO:0000287">
    <property type="term" value="F:magnesium ion binding"/>
    <property type="evidence" value="ECO:0007669"/>
    <property type="project" value="InterPro"/>
</dbReference>
<dbReference type="InterPro" id="IPR024052">
    <property type="entry name" value="Phosphopentomutase_DeoB_cap_sf"/>
</dbReference>